<proteinExistence type="predicted"/>
<dbReference type="AlphaFoldDB" id="A0A2T6KIY8"/>
<keyword evidence="2" id="KW-1185">Reference proteome</keyword>
<evidence type="ECO:0000313" key="2">
    <source>
        <dbReference type="Proteomes" id="UP000244523"/>
    </source>
</evidence>
<reference evidence="1 2" key="1">
    <citation type="submission" date="2018-04" db="EMBL/GenBank/DDBJ databases">
        <title>Genomic Encyclopedia of Archaeal and Bacterial Type Strains, Phase II (KMG-II): from individual species to whole genera.</title>
        <authorList>
            <person name="Goeker M."/>
        </authorList>
    </citation>
    <scope>NUCLEOTIDE SEQUENCE [LARGE SCALE GENOMIC DNA]</scope>
    <source>
        <strain evidence="1 2">DSM 29955</strain>
    </source>
</reference>
<organism evidence="1 2">
    <name type="scientific">Yoonia sediminilitoris</name>
    <dbReference type="NCBI Taxonomy" id="1286148"/>
    <lineage>
        <taxon>Bacteria</taxon>
        <taxon>Pseudomonadati</taxon>
        <taxon>Pseudomonadota</taxon>
        <taxon>Alphaproteobacteria</taxon>
        <taxon>Rhodobacterales</taxon>
        <taxon>Paracoccaceae</taxon>
        <taxon>Yoonia</taxon>
    </lineage>
</organism>
<gene>
    <name evidence="1" type="ORF">C8N45_104288</name>
</gene>
<sequence length="75" mass="8167">MSYFSPDQNIYTEATQTYLATLQLGHIAAIHKLYGSPVNVETGDSVMAMVRPQRGLEWTCPQPMPSPLSIAAGLT</sequence>
<dbReference type="GO" id="GO:0008237">
    <property type="term" value="F:metallopeptidase activity"/>
    <property type="evidence" value="ECO:0007669"/>
    <property type="project" value="InterPro"/>
</dbReference>
<accession>A0A2T6KIY8</accession>
<dbReference type="Gene3D" id="3.40.390.10">
    <property type="entry name" value="Collagenase (Catalytic Domain)"/>
    <property type="match status" value="1"/>
</dbReference>
<dbReference type="Proteomes" id="UP000244523">
    <property type="component" value="Unassembled WGS sequence"/>
</dbReference>
<evidence type="ECO:0000313" key="1">
    <source>
        <dbReference type="EMBL" id="PUB15668.1"/>
    </source>
</evidence>
<comment type="caution">
    <text evidence="1">The sequence shown here is derived from an EMBL/GenBank/DDBJ whole genome shotgun (WGS) entry which is preliminary data.</text>
</comment>
<dbReference type="EMBL" id="QBUD01000004">
    <property type="protein sequence ID" value="PUB15668.1"/>
    <property type="molecule type" value="Genomic_DNA"/>
</dbReference>
<name>A0A2T6KIY8_9RHOB</name>
<protein>
    <submittedName>
        <fullName evidence="1">Uncharacterized protein</fullName>
    </submittedName>
</protein>
<dbReference type="InterPro" id="IPR024079">
    <property type="entry name" value="MetalloPept_cat_dom_sf"/>
</dbReference>